<gene>
    <name evidence="5" type="ORF">RND81_02G132600</name>
</gene>
<dbReference type="SUPFAM" id="SSF101148">
    <property type="entry name" value="Plant invertase/pectin methylesterase inhibitor"/>
    <property type="match status" value="1"/>
</dbReference>
<organism evidence="5 6">
    <name type="scientific">Saponaria officinalis</name>
    <name type="common">Common soapwort</name>
    <name type="synonym">Lychnis saponaria</name>
    <dbReference type="NCBI Taxonomy" id="3572"/>
    <lineage>
        <taxon>Eukaryota</taxon>
        <taxon>Viridiplantae</taxon>
        <taxon>Streptophyta</taxon>
        <taxon>Embryophyta</taxon>
        <taxon>Tracheophyta</taxon>
        <taxon>Spermatophyta</taxon>
        <taxon>Magnoliopsida</taxon>
        <taxon>eudicotyledons</taxon>
        <taxon>Gunneridae</taxon>
        <taxon>Pentapetalae</taxon>
        <taxon>Caryophyllales</taxon>
        <taxon>Caryophyllaceae</taxon>
        <taxon>Caryophylleae</taxon>
        <taxon>Saponaria</taxon>
    </lineage>
</organism>
<dbReference type="PANTHER" id="PTHR35357:SF8">
    <property type="entry name" value="OS01G0111000 PROTEIN"/>
    <property type="match status" value="1"/>
</dbReference>
<dbReference type="InterPro" id="IPR035513">
    <property type="entry name" value="Invertase/methylesterase_inhib"/>
</dbReference>
<dbReference type="GO" id="GO:0004857">
    <property type="term" value="F:enzyme inhibitor activity"/>
    <property type="evidence" value="ECO:0007669"/>
    <property type="project" value="InterPro"/>
</dbReference>
<keyword evidence="1" id="KW-0732">Signal</keyword>
<proteinExistence type="inferred from homology"/>
<dbReference type="AlphaFoldDB" id="A0AAW1MTW2"/>
<feature type="domain" description="Pectinesterase inhibitor" evidence="4">
    <location>
        <begin position="31"/>
        <end position="184"/>
    </location>
</feature>
<dbReference type="InterPro" id="IPR006501">
    <property type="entry name" value="Pectinesterase_inhib_dom"/>
</dbReference>
<comment type="similarity">
    <text evidence="3">Belongs to the PMEI family.</text>
</comment>
<evidence type="ECO:0000259" key="4">
    <source>
        <dbReference type="SMART" id="SM00856"/>
    </source>
</evidence>
<dbReference type="InterPro" id="IPR034088">
    <property type="entry name" value="Pla_a_1-like"/>
</dbReference>
<keyword evidence="2" id="KW-1015">Disulfide bond</keyword>
<dbReference type="NCBIfam" id="TIGR01614">
    <property type="entry name" value="PME_inhib"/>
    <property type="match status" value="1"/>
</dbReference>
<accession>A0AAW1MTW2</accession>
<dbReference type="PANTHER" id="PTHR35357">
    <property type="entry name" value="OS02G0537100 PROTEIN"/>
    <property type="match status" value="1"/>
</dbReference>
<dbReference type="Pfam" id="PF04043">
    <property type="entry name" value="PMEI"/>
    <property type="match status" value="1"/>
</dbReference>
<sequence length="194" mass="21019">MKIHNKSKTISSPIFIISFILLPLFYSIVNAVNPLIPETCKKLSQLDSRVYYDFCGAALGTAPGVDGATNITQLGSISFHLDISEINSILSKIETLLNDPKSDPLTTGALEACTELYSSARDDLGSGLEYFENGNYLMANMRANNALNDAINCEKGFKKNKGVVSVLSTENSDFIQLAAISIGFTKLLGVTFIH</sequence>
<dbReference type="CDD" id="cd15795">
    <property type="entry name" value="PMEI-Pla_a_1_like"/>
    <property type="match status" value="1"/>
</dbReference>
<keyword evidence="6" id="KW-1185">Reference proteome</keyword>
<dbReference type="EMBL" id="JBDFQZ010000002">
    <property type="protein sequence ID" value="KAK9749534.1"/>
    <property type="molecule type" value="Genomic_DNA"/>
</dbReference>
<dbReference type="Gene3D" id="1.20.140.40">
    <property type="entry name" value="Invertase/pectin methylesterase inhibitor family protein"/>
    <property type="match status" value="1"/>
</dbReference>
<dbReference type="FunFam" id="1.20.140.40:FF:000002">
    <property type="entry name" value="Putative invertase inhibitor"/>
    <property type="match status" value="1"/>
</dbReference>
<dbReference type="Proteomes" id="UP001443914">
    <property type="component" value="Unassembled WGS sequence"/>
</dbReference>
<evidence type="ECO:0000313" key="6">
    <source>
        <dbReference type="Proteomes" id="UP001443914"/>
    </source>
</evidence>
<evidence type="ECO:0000256" key="1">
    <source>
        <dbReference type="ARBA" id="ARBA00022729"/>
    </source>
</evidence>
<dbReference type="SMART" id="SM00856">
    <property type="entry name" value="PMEI"/>
    <property type="match status" value="1"/>
</dbReference>
<name>A0AAW1MTW2_SAPOF</name>
<dbReference type="GO" id="GO:0005576">
    <property type="term" value="C:extracellular region"/>
    <property type="evidence" value="ECO:0007669"/>
    <property type="project" value="UniProtKB-ARBA"/>
</dbReference>
<protein>
    <recommendedName>
        <fullName evidence="4">Pectinesterase inhibitor domain-containing protein</fullName>
    </recommendedName>
</protein>
<evidence type="ECO:0000256" key="2">
    <source>
        <dbReference type="ARBA" id="ARBA00023157"/>
    </source>
</evidence>
<comment type="caution">
    <text evidence="5">The sequence shown here is derived from an EMBL/GenBank/DDBJ whole genome shotgun (WGS) entry which is preliminary data.</text>
</comment>
<reference evidence="5" key="1">
    <citation type="submission" date="2024-03" db="EMBL/GenBank/DDBJ databases">
        <title>WGS assembly of Saponaria officinalis var. Norfolk2.</title>
        <authorList>
            <person name="Jenkins J."/>
            <person name="Shu S."/>
            <person name="Grimwood J."/>
            <person name="Barry K."/>
            <person name="Goodstein D."/>
            <person name="Schmutz J."/>
            <person name="Leebens-Mack J."/>
            <person name="Osbourn A."/>
        </authorList>
    </citation>
    <scope>NUCLEOTIDE SEQUENCE [LARGE SCALE GENOMIC DNA]</scope>
    <source>
        <strain evidence="5">JIC</strain>
    </source>
</reference>
<evidence type="ECO:0000256" key="3">
    <source>
        <dbReference type="ARBA" id="ARBA00038471"/>
    </source>
</evidence>
<evidence type="ECO:0000313" key="5">
    <source>
        <dbReference type="EMBL" id="KAK9749534.1"/>
    </source>
</evidence>